<reference evidence="2" key="1">
    <citation type="submission" date="2011-04" db="EMBL/GenBank/DDBJ databases">
        <title>Evolution of plant cell wall degrading machinery underlies the functional diversity of forest fungi.</title>
        <authorList>
            <consortium name="US DOE Joint Genome Institute (JGI-PGF)"/>
            <person name="Eastwood D.C."/>
            <person name="Floudas D."/>
            <person name="Binder M."/>
            <person name="Majcherczyk A."/>
            <person name="Schneider P."/>
            <person name="Aerts A."/>
            <person name="Asiegbu F.O."/>
            <person name="Baker S.E."/>
            <person name="Barry K."/>
            <person name="Bendiksby M."/>
            <person name="Blumentritt M."/>
            <person name="Coutinho P.M."/>
            <person name="Cullen D."/>
            <person name="Cullen D."/>
            <person name="Gathman A."/>
            <person name="Goodell B."/>
            <person name="Henrissat B."/>
            <person name="Ihrmark K."/>
            <person name="Kauserud H."/>
            <person name="Kohler A."/>
            <person name="LaButti K."/>
            <person name="Lapidus A."/>
            <person name="Lavin J.L."/>
            <person name="Lee Y.-H."/>
            <person name="Lindquist E."/>
            <person name="Lilly W."/>
            <person name="Lucas S."/>
            <person name="Morin E."/>
            <person name="Murat C."/>
            <person name="Oguiza J.A."/>
            <person name="Park J."/>
            <person name="Pisabarro A.G."/>
            <person name="Riley R."/>
            <person name="Rosling A."/>
            <person name="Salamov A."/>
            <person name="Schmidt O."/>
            <person name="Schmutz J."/>
            <person name="Skrede I."/>
            <person name="Stenlid J."/>
            <person name="Wiebenga A."/>
            <person name="Xie X."/>
            <person name="Kues U."/>
            <person name="Hibbett D.S."/>
            <person name="Hoffmeister D."/>
            <person name="Hogberg N."/>
            <person name="Martin F."/>
            <person name="Grigoriev I.V."/>
            <person name="Watkinson S.C."/>
        </authorList>
    </citation>
    <scope>NUCLEOTIDE SEQUENCE</scope>
    <source>
        <strain evidence="2">S7.9</strain>
    </source>
</reference>
<evidence type="ECO:0008006" key="3">
    <source>
        <dbReference type="Google" id="ProtNLM"/>
    </source>
</evidence>
<accession>F8PE44</accession>
<feature type="transmembrane region" description="Helical" evidence="1">
    <location>
        <begin position="495"/>
        <end position="514"/>
    </location>
</feature>
<dbReference type="OrthoDB" id="445301at2759"/>
<evidence type="ECO:0000313" key="2">
    <source>
        <dbReference type="EMBL" id="EGO18641.1"/>
    </source>
</evidence>
<keyword evidence="1" id="KW-1133">Transmembrane helix</keyword>
<feature type="transmembrane region" description="Helical" evidence="1">
    <location>
        <begin position="607"/>
        <end position="630"/>
    </location>
</feature>
<name>F8PE44_SERL9</name>
<feature type="transmembrane region" description="Helical" evidence="1">
    <location>
        <begin position="548"/>
        <end position="566"/>
    </location>
</feature>
<dbReference type="PANTHER" id="PTHR13304">
    <property type="entry name" value="GLYCOSYLPHOSPHATIDYLINOSITOL ANCHOR ATTACHMENT 1 PROTEIN"/>
    <property type="match status" value="1"/>
</dbReference>
<dbReference type="GO" id="GO:0042765">
    <property type="term" value="C:GPI-anchor transamidase complex"/>
    <property type="evidence" value="ECO:0007669"/>
    <property type="project" value="InterPro"/>
</dbReference>
<dbReference type="GO" id="GO:0016255">
    <property type="term" value="P:attachment of GPI anchor to protein"/>
    <property type="evidence" value="ECO:0007669"/>
    <property type="project" value="TreeGrafter"/>
</dbReference>
<dbReference type="HOGENOM" id="CLU_007442_0_0_1"/>
<keyword evidence="1" id="KW-0812">Transmembrane</keyword>
<dbReference type="RefSeq" id="XP_007324668.1">
    <property type="nucleotide sequence ID" value="XM_007324606.1"/>
</dbReference>
<protein>
    <recommendedName>
        <fullName evidence="3">Gaa1-domain-containing protein</fullName>
    </recommendedName>
</protein>
<dbReference type="GeneID" id="18810563"/>
<proteinExistence type="predicted"/>
<feature type="transmembrane region" description="Helical" evidence="1">
    <location>
        <begin position="578"/>
        <end position="595"/>
    </location>
</feature>
<dbReference type="Gene3D" id="3.40.630.10">
    <property type="entry name" value="Zn peptidases"/>
    <property type="match status" value="1"/>
</dbReference>
<sequence length="634" mass="70200">MERIRAFLKRPSAARVQRRKAFASQIHRRLSSLIAALFAVGFTWMIVIPHPSLSQRTYIDENALQPGQVNPYWNWVDVHRADQYLYQLEALRDANSTSEERAGFFQSEFRKLGLVSSTQNYEISTSSVPMIRGSNAYAILSSPRASGTEALLISASWISRQGEGDGTLNLRGIATVLSLAGFLKGYSLWAKDIIFVISDGHLEGMHAWLSAYHGVVQSNLKTDSLQYSSGVIWTALNIDYPGHSFSRIGIFHEGLNGRLPNQDFLNCLQVIGHVTGGVPVSVYDYMDSSQIAHRPNDLDDILAWIPAFLRENYDVREYVYRARNVARFVSYQARGKASGLHGLLHQFRIDAITIFAVPASGPHGFHALGRIIESSLRTMNNLLERLHASFFFYILTSSTTFMKIGMFLPSTVIVSVAMIFRGLGEWVDAGWVLVVDPSTDSSKVDPIITSPPENWVSRRRPVLPALALMTFTHFIGILLFFSITNPLFFENQKVYGPLVFAIACLLPLITPHISPSTANNAAMLTSVLKALNLCFASTVISITCVLNFSLATMVAVLLGIPLIIAAPSSTVATGCLKYAAYCLLALGWVLVAPITRDAIWNWEVLGVWFAPFMCIVFAPLVLQAGVISLYRPLE</sequence>
<feature type="transmembrane region" description="Helical" evidence="1">
    <location>
        <begin position="30"/>
        <end position="48"/>
    </location>
</feature>
<organism>
    <name type="scientific">Serpula lacrymans var. lacrymans (strain S7.9)</name>
    <name type="common">Dry rot fungus</name>
    <dbReference type="NCBI Taxonomy" id="578457"/>
    <lineage>
        <taxon>Eukaryota</taxon>
        <taxon>Fungi</taxon>
        <taxon>Dikarya</taxon>
        <taxon>Basidiomycota</taxon>
        <taxon>Agaricomycotina</taxon>
        <taxon>Agaricomycetes</taxon>
        <taxon>Agaricomycetidae</taxon>
        <taxon>Boletales</taxon>
        <taxon>Coniophorineae</taxon>
        <taxon>Serpulaceae</taxon>
        <taxon>Serpula</taxon>
    </lineage>
</organism>
<dbReference type="InterPro" id="IPR007246">
    <property type="entry name" value="Gaa1"/>
</dbReference>
<dbReference type="Pfam" id="PF04114">
    <property type="entry name" value="Gaa1"/>
    <property type="match status" value="1"/>
</dbReference>
<dbReference type="PANTHER" id="PTHR13304:SF0">
    <property type="entry name" value="GLYCOSYLPHOSPHATIDYLINOSITOL ANCHOR ATTACHMENT 1 PROTEIN"/>
    <property type="match status" value="1"/>
</dbReference>
<dbReference type="KEGG" id="sla:SERLADRAFT_375063"/>
<feature type="transmembrane region" description="Helical" evidence="1">
    <location>
        <begin position="462"/>
        <end position="483"/>
    </location>
</feature>
<dbReference type="Proteomes" id="UP000008064">
    <property type="component" value="Unassembled WGS sequence"/>
</dbReference>
<feature type="transmembrane region" description="Helical" evidence="1">
    <location>
        <begin position="390"/>
        <end position="420"/>
    </location>
</feature>
<evidence type="ECO:0000256" key="1">
    <source>
        <dbReference type="SAM" id="Phobius"/>
    </source>
</evidence>
<dbReference type="EMBL" id="GL945447">
    <property type="protein sequence ID" value="EGO18641.1"/>
    <property type="molecule type" value="Genomic_DNA"/>
</dbReference>
<gene>
    <name evidence="2" type="ORF">SERLADRAFT_375063</name>
</gene>
<keyword evidence="1" id="KW-0472">Membrane</keyword>
<dbReference type="AlphaFoldDB" id="F8PE44"/>